<dbReference type="InterPro" id="IPR052523">
    <property type="entry name" value="Trichothecene_AcTrans"/>
</dbReference>
<dbReference type="CDD" id="cd04301">
    <property type="entry name" value="NAT_SF"/>
    <property type="match status" value="1"/>
</dbReference>
<sequence length="202" mass="21775">MAPDTPYAPVWRIGPASRDAVVDVLADAFRADPLAAWLFPDRISRTHYQAGFYGSLLDHPAAETHLAGDAAAIWLDLAPGRHLGDPAQEAAPEDPALARLHALGAALAPRHPAGPHLYLAVMGVAASRQGSGLGTSLMRHRLDQADRDGVGTYLEASSPRSRAFYLRHGFADLGEPVRLADAPPLFPMWRHPAADTRPVHRR</sequence>
<gene>
    <name evidence="2" type="ORF">SAMN05216270_101129</name>
</gene>
<reference evidence="3" key="1">
    <citation type="submission" date="2016-10" db="EMBL/GenBank/DDBJ databases">
        <authorList>
            <person name="Varghese N."/>
            <person name="Submissions S."/>
        </authorList>
    </citation>
    <scope>NUCLEOTIDE SEQUENCE [LARGE SCALE GENOMIC DNA]</scope>
    <source>
        <strain evidence="3">CGMCC 4.3516</strain>
    </source>
</reference>
<keyword evidence="3" id="KW-1185">Reference proteome</keyword>
<feature type="domain" description="N-acetyltransferase" evidence="1">
    <location>
        <begin position="57"/>
        <end position="193"/>
    </location>
</feature>
<protein>
    <submittedName>
        <fullName evidence="2">Acetyltransferase (GNAT) family protein</fullName>
    </submittedName>
</protein>
<evidence type="ECO:0000259" key="1">
    <source>
        <dbReference type="PROSITE" id="PS51186"/>
    </source>
</evidence>
<dbReference type="GO" id="GO:0016747">
    <property type="term" value="F:acyltransferase activity, transferring groups other than amino-acyl groups"/>
    <property type="evidence" value="ECO:0007669"/>
    <property type="project" value="InterPro"/>
</dbReference>
<organism evidence="2 3">
    <name type="scientific">Glycomyces harbinensis</name>
    <dbReference type="NCBI Taxonomy" id="58114"/>
    <lineage>
        <taxon>Bacteria</taxon>
        <taxon>Bacillati</taxon>
        <taxon>Actinomycetota</taxon>
        <taxon>Actinomycetes</taxon>
        <taxon>Glycomycetales</taxon>
        <taxon>Glycomycetaceae</taxon>
        <taxon>Glycomyces</taxon>
    </lineage>
</organism>
<evidence type="ECO:0000313" key="2">
    <source>
        <dbReference type="EMBL" id="SDC96134.1"/>
    </source>
</evidence>
<dbReference type="STRING" id="58114.SAMN05216270_101129"/>
<evidence type="ECO:0000313" key="3">
    <source>
        <dbReference type="Proteomes" id="UP000198949"/>
    </source>
</evidence>
<proteinExistence type="predicted"/>
<dbReference type="EMBL" id="FNAD01000001">
    <property type="protein sequence ID" value="SDC96134.1"/>
    <property type="molecule type" value="Genomic_DNA"/>
</dbReference>
<dbReference type="RefSeq" id="WP_091027220.1">
    <property type="nucleotide sequence ID" value="NZ_FNAD01000001.1"/>
</dbReference>
<dbReference type="SUPFAM" id="SSF55729">
    <property type="entry name" value="Acyl-CoA N-acyltransferases (Nat)"/>
    <property type="match status" value="1"/>
</dbReference>
<dbReference type="PROSITE" id="PS51186">
    <property type="entry name" value="GNAT"/>
    <property type="match status" value="1"/>
</dbReference>
<dbReference type="PANTHER" id="PTHR42791:SF1">
    <property type="entry name" value="N-ACETYLTRANSFERASE DOMAIN-CONTAINING PROTEIN"/>
    <property type="match status" value="1"/>
</dbReference>
<dbReference type="Gene3D" id="3.40.630.30">
    <property type="match status" value="1"/>
</dbReference>
<dbReference type="InterPro" id="IPR016181">
    <property type="entry name" value="Acyl_CoA_acyltransferase"/>
</dbReference>
<dbReference type="Pfam" id="PF00583">
    <property type="entry name" value="Acetyltransf_1"/>
    <property type="match status" value="1"/>
</dbReference>
<dbReference type="Proteomes" id="UP000198949">
    <property type="component" value="Unassembled WGS sequence"/>
</dbReference>
<dbReference type="OrthoDB" id="7057833at2"/>
<keyword evidence="2" id="KW-0808">Transferase</keyword>
<dbReference type="InterPro" id="IPR000182">
    <property type="entry name" value="GNAT_dom"/>
</dbReference>
<name>A0A1G6QVZ8_9ACTN</name>
<accession>A0A1G6QVZ8</accession>
<dbReference type="PANTHER" id="PTHR42791">
    <property type="entry name" value="GNAT FAMILY ACETYLTRANSFERASE"/>
    <property type="match status" value="1"/>
</dbReference>
<dbReference type="AlphaFoldDB" id="A0A1G6QVZ8"/>